<organism evidence="9 10">
    <name type="scientific">Clavispora lusitaniae</name>
    <name type="common">Candida lusitaniae</name>
    <dbReference type="NCBI Taxonomy" id="36911"/>
    <lineage>
        <taxon>Eukaryota</taxon>
        <taxon>Fungi</taxon>
        <taxon>Dikarya</taxon>
        <taxon>Ascomycota</taxon>
        <taxon>Saccharomycotina</taxon>
        <taxon>Pichiomycetes</taxon>
        <taxon>Metschnikowiaceae</taxon>
        <taxon>Clavispora</taxon>
    </lineage>
</organism>
<feature type="compositionally biased region" description="Basic residues" evidence="7">
    <location>
        <begin position="74"/>
        <end position="86"/>
    </location>
</feature>
<dbReference type="InterPro" id="IPR013520">
    <property type="entry name" value="Ribonucl_H"/>
</dbReference>
<keyword evidence="6" id="KW-0539">Nucleus</keyword>
<dbReference type="Proteomes" id="UP000195602">
    <property type="component" value="Unassembled WGS sequence"/>
</dbReference>
<feature type="compositionally biased region" description="Polar residues" evidence="7">
    <location>
        <begin position="1"/>
        <end position="18"/>
    </location>
</feature>
<dbReference type="SUPFAM" id="SSF53098">
    <property type="entry name" value="Ribonuclease H-like"/>
    <property type="match status" value="1"/>
</dbReference>
<accession>A0AA91Q4L2</accession>
<dbReference type="OMA" id="HKAGPPF"/>
<evidence type="ECO:0000256" key="3">
    <source>
        <dbReference type="ARBA" id="ARBA00022722"/>
    </source>
</evidence>
<proteinExistence type="inferred from homology"/>
<dbReference type="GO" id="GO:0005634">
    <property type="term" value="C:nucleus"/>
    <property type="evidence" value="ECO:0007669"/>
    <property type="project" value="UniProtKB-SubCell"/>
</dbReference>
<evidence type="ECO:0000256" key="7">
    <source>
        <dbReference type="SAM" id="MobiDB-lite"/>
    </source>
</evidence>
<dbReference type="Pfam" id="PF00929">
    <property type="entry name" value="RNase_T"/>
    <property type="match status" value="1"/>
</dbReference>
<feature type="region of interest" description="Disordered" evidence="7">
    <location>
        <begin position="1"/>
        <end position="21"/>
    </location>
</feature>
<dbReference type="SMART" id="SM00479">
    <property type="entry name" value="EXOIII"/>
    <property type="match status" value="1"/>
</dbReference>
<dbReference type="Gene3D" id="3.30.420.10">
    <property type="entry name" value="Ribonuclease H-like superfamily/Ribonuclease H"/>
    <property type="match status" value="1"/>
</dbReference>
<feature type="compositionally biased region" description="Basic and acidic residues" evidence="7">
    <location>
        <begin position="33"/>
        <end position="42"/>
    </location>
</feature>
<dbReference type="KEGG" id="clus:A9F13_01g00231"/>
<reference evidence="9 10" key="1">
    <citation type="submission" date="2017-04" db="EMBL/GenBank/DDBJ databases">
        <title>Draft genome of the yeast Clavispora lusitaniae type strain CBS 6936.</title>
        <authorList>
            <person name="Durrens P."/>
            <person name="Klopp C."/>
            <person name="Biteau N."/>
            <person name="Fitton-Ouhabi V."/>
            <person name="Dementhon K."/>
            <person name="Accoceberry I."/>
            <person name="Sherman D.J."/>
            <person name="Noel T."/>
        </authorList>
    </citation>
    <scope>NUCLEOTIDE SEQUENCE [LARGE SCALE GENOMIC DNA]</scope>
    <source>
        <strain evidence="9 10">CBS 6936</strain>
    </source>
</reference>
<dbReference type="InterPro" id="IPR036397">
    <property type="entry name" value="RNaseH_sf"/>
</dbReference>
<dbReference type="InterPro" id="IPR047021">
    <property type="entry name" value="REXO1/3/4-like"/>
</dbReference>
<evidence type="ECO:0000313" key="9">
    <source>
        <dbReference type="EMBL" id="OVF10632.1"/>
    </source>
</evidence>
<name>A0AA91Q4L2_CLALS</name>
<dbReference type="InterPro" id="IPR012337">
    <property type="entry name" value="RNaseH-like_sf"/>
</dbReference>
<dbReference type="InterPro" id="IPR034922">
    <property type="entry name" value="REX1-like_exo"/>
</dbReference>
<evidence type="ECO:0000259" key="8">
    <source>
        <dbReference type="SMART" id="SM00479"/>
    </source>
</evidence>
<dbReference type="FunFam" id="3.30.420.10:FF:000019">
    <property type="entry name" value="RNA exonuclease NEF-sp"/>
    <property type="match status" value="1"/>
</dbReference>
<evidence type="ECO:0000256" key="1">
    <source>
        <dbReference type="ARBA" id="ARBA00004123"/>
    </source>
</evidence>
<keyword evidence="3" id="KW-0540">Nuclease</keyword>
<evidence type="ECO:0000256" key="4">
    <source>
        <dbReference type="ARBA" id="ARBA00022801"/>
    </source>
</evidence>
<protein>
    <submittedName>
        <fullName evidence="9">RNA exonuclease 1</fullName>
    </submittedName>
</protein>
<sequence length="653" mass="73378">MTNNDEQLSQTAARLSISTDDKSVIKQVRDFLADQSPKRRDSAVSITSIDEEPKHNGVIEPPNGNREVSENVSSKHRKKARRRRRSSAQSSSEPRAEKVHKKKLKRDNEPVSIVYDESCGKALAMAQFRTLLHSIVSGTPAQGQRLVKVNKPTKVTKVVFAFVPGLRPSDFNVVKSSEEPLLQPMVKENETKMAFFYNVFDYLMPLTISGSKDSIYSCSQTLINFGLSKKEKKQRAEESRQTKLVLYDLLLTRDQMEKSNYPIHSSQSGEESVEEGWVETTNFEHDGSHTFALDCEFCESSSGKVLTRISIVNFQGETVYDTYVKPKEEITDYVTRYSGITEEILKGVTTTLADVQAKVLDTVSSSDILIGHSLDSDLRVLKVKHPRVIDTAIIYDHHRGPPSKPGLKWLSATFLSRSIQQGEQTGAGHSSVEDSLACLDLVKMKLVEGPEFGRVPREVTLFEKLREEKVDKLSTIIDHSPALWGPYIWEQPNLRVLSVSDDDEVAEEAVNAVKDSDLLLLRFKEIDFNSGAVAVPSSFKGKLYSELDNTRHAKATLTEENRLELLGRLNERLQKVFDSLPSDSVFIVASEGSDSREMMNLQRVRRNFQNLERSGADLSSLSPEECWDFDKLSALHRATTEARKGIAFVGRKE</sequence>
<dbReference type="EMBL" id="LYUB02000001">
    <property type="protein sequence ID" value="OVF10632.1"/>
    <property type="molecule type" value="Genomic_DNA"/>
</dbReference>
<keyword evidence="5 9" id="KW-0269">Exonuclease</keyword>
<feature type="domain" description="Exonuclease" evidence="8">
    <location>
        <begin position="289"/>
        <end position="451"/>
    </location>
</feature>
<comment type="similarity">
    <text evidence="2">Belongs to the REXO1/REXO3 family.</text>
</comment>
<evidence type="ECO:0000256" key="6">
    <source>
        <dbReference type="ARBA" id="ARBA00023242"/>
    </source>
</evidence>
<feature type="region of interest" description="Disordered" evidence="7">
    <location>
        <begin position="33"/>
        <end position="105"/>
    </location>
</feature>
<dbReference type="GO" id="GO:0003676">
    <property type="term" value="F:nucleic acid binding"/>
    <property type="evidence" value="ECO:0007669"/>
    <property type="project" value="InterPro"/>
</dbReference>
<keyword evidence="4" id="KW-0378">Hydrolase</keyword>
<evidence type="ECO:0000313" key="10">
    <source>
        <dbReference type="Proteomes" id="UP000195602"/>
    </source>
</evidence>
<dbReference type="AlphaFoldDB" id="A0AA91Q4L2"/>
<dbReference type="PANTHER" id="PTHR12801:SF115">
    <property type="entry name" value="FI18136P1-RELATED"/>
    <property type="match status" value="1"/>
</dbReference>
<dbReference type="CDD" id="cd06145">
    <property type="entry name" value="REX1_like"/>
    <property type="match status" value="1"/>
</dbReference>
<dbReference type="PANTHER" id="PTHR12801">
    <property type="entry name" value="RNA EXONUCLEASE REXO1 / RECO3 FAMILY MEMBER-RELATED"/>
    <property type="match status" value="1"/>
</dbReference>
<dbReference type="GO" id="GO:0004527">
    <property type="term" value="F:exonuclease activity"/>
    <property type="evidence" value="ECO:0007669"/>
    <property type="project" value="UniProtKB-KW"/>
</dbReference>
<evidence type="ECO:0000256" key="5">
    <source>
        <dbReference type="ARBA" id="ARBA00022839"/>
    </source>
</evidence>
<evidence type="ECO:0000256" key="2">
    <source>
        <dbReference type="ARBA" id="ARBA00006357"/>
    </source>
</evidence>
<gene>
    <name evidence="9" type="ORF">A9F13_01g00231</name>
</gene>
<comment type="caution">
    <text evidence="9">The sequence shown here is derived from an EMBL/GenBank/DDBJ whole genome shotgun (WGS) entry which is preliminary data.</text>
</comment>
<comment type="subcellular location">
    <subcellularLocation>
        <location evidence="1">Nucleus</location>
    </subcellularLocation>
</comment>